<dbReference type="EMBL" id="KY624604">
    <property type="protein sequence ID" value="AST15022.1"/>
    <property type="molecule type" value="Genomic_DNA"/>
</dbReference>
<proteinExistence type="predicted"/>
<dbReference type="AlphaFoldDB" id="A0A223FZ48"/>
<name>A0A223FZ48_TRISN</name>
<accession>A0A223FZ48</accession>
<evidence type="ECO:0000313" key="1">
    <source>
        <dbReference type="EMBL" id="AST15022.1"/>
    </source>
</evidence>
<sequence>MSTPRVPPIAALAALEPRPGGQWIMNEQEGDATSVSYVMDNGSEAITYTLHQCRTEEDIRKRCASFVYEYTDDGMGPLQAILGTGSDTCLVVEGGSSHQTVREAATRPRNPPEVESLLYHSQDETAMLQYPMGQIQQPPAGNLPFNLHGAFIQSSQPQTQTGYQFGETALAPSSQLYQHDHRYLLSNGQQLPQEVITPGTVQWPLNNGLYPNAAVNTSIAPATTTGSAQDTTTMLGAWQQSWDHVNPNIIQGSEEDWDVFFSQI</sequence>
<reference evidence="1" key="1">
    <citation type="submission" date="2017-02" db="EMBL/GenBank/DDBJ databases">
        <title>Direct repeat-mediated elimination of the MAT1-2 locus is responsible for unidirectional mating-type switching in Chromocrea spinulosa.</title>
        <authorList>
            <person name="Yun S.-H."/>
        </authorList>
    </citation>
    <scope>NUCLEOTIDE SEQUENCE</scope>
    <source>
        <strain evidence="1">Cs23</strain>
    </source>
</reference>
<protein>
    <submittedName>
        <fullName evidence="1">Uncharacterized protein</fullName>
    </submittedName>
</protein>
<organism evidence="1">
    <name type="scientific">Trichoderma spinulosum</name>
    <name type="common">Hypocrea spinulosa</name>
    <dbReference type="NCBI Taxonomy" id="1491020"/>
    <lineage>
        <taxon>Eukaryota</taxon>
        <taxon>Fungi</taxon>
        <taxon>Dikarya</taxon>
        <taxon>Ascomycota</taxon>
        <taxon>Pezizomycotina</taxon>
        <taxon>Sordariomycetes</taxon>
        <taxon>Hypocreomycetidae</taxon>
        <taxon>Hypocreales</taxon>
        <taxon>Hypocreaceae</taxon>
        <taxon>Trichoderma</taxon>
    </lineage>
</organism>